<feature type="transmembrane region" description="Helical" evidence="1">
    <location>
        <begin position="37"/>
        <end position="62"/>
    </location>
</feature>
<dbReference type="OrthoDB" id="3190163at2"/>
<keyword evidence="4" id="KW-1185">Reference proteome</keyword>
<dbReference type="EMBL" id="CP033898">
    <property type="protein sequence ID" value="AZA09901.1"/>
    <property type="molecule type" value="Genomic_DNA"/>
</dbReference>
<dbReference type="AlphaFoldDB" id="A0A3G6IVT2"/>
<organism evidence="3 4">
    <name type="scientific">Corynebacterium pseudopelargi</name>
    <dbReference type="NCBI Taxonomy" id="2080757"/>
    <lineage>
        <taxon>Bacteria</taxon>
        <taxon>Bacillati</taxon>
        <taxon>Actinomycetota</taxon>
        <taxon>Actinomycetes</taxon>
        <taxon>Mycobacteriales</taxon>
        <taxon>Corynebacteriaceae</taxon>
        <taxon>Corynebacterium</taxon>
    </lineage>
</organism>
<evidence type="ECO:0000313" key="4">
    <source>
        <dbReference type="Proteomes" id="UP000271426"/>
    </source>
</evidence>
<keyword evidence="1" id="KW-1133">Transmembrane helix</keyword>
<reference evidence="3 4" key="1">
    <citation type="submission" date="2018-11" db="EMBL/GenBank/DDBJ databases">
        <authorList>
            <person name="Kleinhagauer T."/>
            <person name="Glaeser S.P."/>
            <person name="Spergser J."/>
            <person name="Ruckert C."/>
            <person name="Kaempfer P."/>
            <person name="Busse H.-J."/>
        </authorList>
    </citation>
    <scope>NUCLEOTIDE SEQUENCE [LARGE SCALE GENOMIC DNA]</scope>
    <source>
        <strain evidence="3 4">812CH</strain>
    </source>
</reference>
<proteinExistence type="predicted"/>
<name>A0A3G6IVT2_9CORY</name>
<dbReference type="InterPro" id="IPR014529">
    <property type="entry name" value="UCP026631"/>
</dbReference>
<evidence type="ECO:0000259" key="2">
    <source>
        <dbReference type="Pfam" id="PF03703"/>
    </source>
</evidence>
<dbReference type="Proteomes" id="UP000271426">
    <property type="component" value="Chromosome"/>
</dbReference>
<dbReference type="RefSeq" id="WP_123960773.1">
    <property type="nucleotide sequence ID" value="NZ_CP033898.1"/>
</dbReference>
<dbReference type="InterPro" id="IPR005182">
    <property type="entry name" value="YdbS-like_PH"/>
</dbReference>
<feature type="transmembrane region" description="Helical" evidence="1">
    <location>
        <begin position="204"/>
        <end position="233"/>
    </location>
</feature>
<keyword evidence="1" id="KW-0812">Transmembrane</keyword>
<feature type="transmembrane region" description="Helical" evidence="1">
    <location>
        <begin position="6"/>
        <end position="25"/>
    </location>
</feature>
<dbReference type="PANTHER" id="PTHR34473:SF2">
    <property type="entry name" value="UPF0699 TRANSMEMBRANE PROTEIN YDBT"/>
    <property type="match status" value="1"/>
</dbReference>
<dbReference type="PIRSF" id="PIRSF026631">
    <property type="entry name" value="UCP026631"/>
    <property type="match status" value="1"/>
</dbReference>
<protein>
    <submittedName>
        <fullName evidence="3">Bacterial membrane flanked domain protein</fullName>
    </submittedName>
</protein>
<feature type="domain" description="YdbS-like PH" evidence="2">
    <location>
        <begin position="62"/>
        <end position="139"/>
    </location>
</feature>
<sequence length="424" mass="47686">MRVHRLSPMVRIAQSCIAVLVVLLVREDFRSFILNHLSTWWIALLVLLGLIALTWVLSGIWWRATSFSIGEEISYEHGVFSKTTRSAQRENIQAVDVVEPFFPRLFGLAELRIETAGGDDSVIAIRYLRPAQAHELRKELLSHARHAGEDAIEGAAEATDAHLLGHKGAKAQGHAHDEQAGHADVSIPVSRALLGAGLQQAPRLLILLVVFWVLDLASIGLIAIAFSVVPPLFRRLDQAWQMRLRFSNTLNLTYGLANRSHSDIPLHRVHAARIKQYPLWRFFGWWEVTLAVSGYTENTTVLPVGTREEVEEVLQRIFGRDMDIHATCSSPKQAKWISPIDWKQQQVELEKEHVVLSFGRIAPQRVLLNRADIQALELSRGPVQHKFGVCNLECAVVHGPVRAKIRDLRTEDAQRLLGQLRAGR</sequence>
<accession>A0A3G6IVT2</accession>
<evidence type="ECO:0000256" key="1">
    <source>
        <dbReference type="SAM" id="Phobius"/>
    </source>
</evidence>
<feature type="domain" description="YdbS-like PH" evidence="2">
    <location>
        <begin position="247"/>
        <end position="316"/>
    </location>
</feature>
<keyword evidence="1" id="KW-0472">Membrane</keyword>
<evidence type="ECO:0000313" key="3">
    <source>
        <dbReference type="EMBL" id="AZA09901.1"/>
    </source>
</evidence>
<dbReference type="KEGG" id="cpso:CPPEL_08990"/>
<gene>
    <name evidence="3" type="ORF">CPPEL_08990</name>
</gene>
<dbReference type="Pfam" id="PF03703">
    <property type="entry name" value="bPH_2"/>
    <property type="match status" value="3"/>
</dbReference>
<feature type="domain" description="YdbS-like PH" evidence="2">
    <location>
        <begin position="342"/>
        <end position="419"/>
    </location>
</feature>
<dbReference type="PANTHER" id="PTHR34473">
    <property type="entry name" value="UPF0699 TRANSMEMBRANE PROTEIN YDBS"/>
    <property type="match status" value="1"/>
</dbReference>